<accession>A0ABU0FK67</accession>
<dbReference type="Pfam" id="PF13433">
    <property type="entry name" value="Peripla_BP_5"/>
    <property type="match status" value="1"/>
</dbReference>
<keyword evidence="2" id="KW-1185">Reference proteome</keyword>
<comment type="caution">
    <text evidence="1">The sequence shown here is derived from an EMBL/GenBank/DDBJ whole genome shotgun (WGS) entry which is preliminary data.</text>
</comment>
<evidence type="ECO:0000313" key="1">
    <source>
        <dbReference type="EMBL" id="MDQ0394473.1"/>
    </source>
</evidence>
<dbReference type="PANTHER" id="PTHR47628">
    <property type="match status" value="1"/>
</dbReference>
<protein>
    <submittedName>
        <fullName evidence="1">Branched-chain amino acid transport system substrate-binding protein</fullName>
    </submittedName>
</protein>
<sequence>MSRFRIGILYSTEGPYAALGRDCRDGAELAVEDLRAEHADVGIEPVFGDPKGQAPLYLDLARAMLRDQGCRHIVGTVTSLARKDVIPLIEKHDGLLWYMCPYEGFEANESVIYTGACPNQHLLPLFDHLLPRHGSRVYLAGANYVWGWEMNRLARELVAQAGGEVVGERCLPLEETHVDRLIADIEQRRPDFILNNLIGPASYAFLAAIRRLADRDPSFAPERRPVVSCDLTECELGEIADGAAIGQLATASYFDSLATPRNLAFKRRVAARFGPHRRVSSFFAGAYTAVRLCAETILAAGGDDPAAIRGRLHAGPAETVLGPLAVDPRTNHAALPFHLGRINREGGFDILASKPAIAADPYLIGDRTRRAAPHLRLVR</sequence>
<organism evidence="1 2">
    <name type="scientific">Labrys monachus</name>
    <dbReference type="NCBI Taxonomy" id="217067"/>
    <lineage>
        <taxon>Bacteria</taxon>
        <taxon>Pseudomonadati</taxon>
        <taxon>Pseudomonadota</taxon>
        <taxon>Alphaproteobacteria</taxon>
        <taxon>Hyphomicrobiales</taxon>
        <taxon>Xanthobacteraceae</taxon>
        <taxon>Labrys</taxon>
    </lineage>
</organism>
<dbReference type="PRINTS" id="PR00337">
    <property type="entry name" value="LEUILEVALBP"/>
</dbReference>
<dbReference type="EMBL" id="JAUSVK010000001">
    <property type="protein sequence ID" value="MDQ0394473.1"/>
    <property type="molecule type" value="Genomic_DNA"/>
</dbReference>
<dbReference type="PANTHER" id="PTHR47628:SF1">
    <property type="entry name" value="ALIPHATIC AMIDASE EXPRESSION-REGULATING PROTEIN"/>
    <property type="match status" value="1"/>
</dbReference>
<dbReference type="InterPro" id="IPR000709">
    <property type="entry name" value="Leu_Ile_Val-bd"/>
</dbReference>
<proteinExistence type="predicted"/>
<reference evidence="1 2" key="1">
    <citation type="submission" date="2023-07" db="EMBL/GenBank/DDBJ databases">
        <title>Genomic Encyclopedia of Type Strains, Phase IV (KMG-IV): sequencing the most valuable type-strain genomes for metagenomic binning, comparative biology and taxonomic classification.</title>
        <authorList>
            <person name="Goeker M."/>
        </authorList>
    </citation>
    <scope>NUCLEOTIDE SEQUENCE [LARGE SCALE GENOMIC DNA]</scope>
    <source>
        <strain evidence="1 2">DSM 5896</strain>
    </source>
</reference>
<dbReference type="Gene3D" id="3.40.50.2300">
    <property type="match status" value="2"/>
</dbReference>
<dbReference type="Proteomes" id="UP001237448">
    <property type="component" value="Unassembled WGS sequence"/>
</dbReference>
<evidence type="ECO:0000313" key="2">
    <source>
        <dbReference type="Proteomes" id="UP001237448"/>
    </source>
</evidence>
<dbReference type="InterPro" id="IPR028082">
    <property type="entry name" value="Peripla_BP_I"/>
</dbReference>
<gene>
    <name evidence="1" type="ORF">J3R73_004265</name>
</gene>
<dbReference type="SUPFAM" id="SSF53822">
    <property type="entry name" value="Periplasmic binding protein-like I"/>
    <property type="match status" value="1"/>
</dbReference>
<name>A0ABU0FK67_9HYPH</name>
<dbReference type="RefSeq" id="WP_307431558.1">
    <property type="nucleotide sequence ID" value="NZ_JAUSVK010000001.1"/>
</dbReference>